<organism evidence="9 10">
    <name type="scientific">Dactylosporangium aurantiacum</name>
    <dbReference type="NCBI Taxonomy" id="35754"/>
    <lineage>
        <taxon>Bacteria</taxon>
        <taxon>Bacillati</taxon>
        <taxon>Actinomycetota</taxon>
        <taxon>Actinomycetes</taxon>
        <taxon>Micromonosporales</taxon>
        <taxon>Micromonosporaceae</taxon>
        <taxon>Dactylosporangium</taxon>
    </lineage>
</organism>
<dbReference type="AlphaFoldDB" id="A0A9Q9IT42"/>
<feature type="transmembrane region" description="Helical" evidence="7">
    <location>
        <begin position="276"/>
        <end position="297"/>
    </location>
</feature>
<feature type="transmembrane region" description="Helical" evidence="7">
    <location>
        <begin position="372"/>
        <end position="395"/>
    </location>
</feature>
<feature type="domain" description="SSD" evidence="8">
    <location>
        <begin position="165"/>
        <end position="330"/>
    </location>
</feature>
<keyword evidence="5 7" id="KW-1133">Transmembrane helix</keyword>
<feature type="transmembrane region" description="Helical" evidence="7">
    <location>
        <begin position="233"/>
        <end position="255"/>
    </location>
</feature>
<feature type="transmembrane region" description="Helical" evidence="7">
    <location>
        <begin position="197"/>
        <end position="221"/>
    </location>
</feature>
<keyword evidence="10" id="KW-1185">Reference proteome</keyword>
<evidence type="ECO:0000256" key="2">
    <source>
        <dbReference type="ARBA" id="ARBA00010157"/>
    </source>
</evidence>
<dbReference type="InterPro" id="IPR050545">
    <property type="entry name" value="Mycobact_MmpL"/>
</dbReference>
<evidence type="ECO:0000313" key="10">
    <source>
        <dbReference type="Proteomes" id="UP001058003"/>
    </source>
</evidence>
<dbReference type="EMBL" id="CP073767">
    <property type="protein sequence ID" value="UWZ58920.1"/>
    <property type="molecule type" value="Genomic_DNA"/>
</dbReference>
<dbReference type="RefSeq" id="WP_063745604.1">
    <property type="nucleotide sequence ID" value="NZ_CP073767.1"/>
</dbReference>
<dbReference type="PANTHER" id="PTHR33406">
    <property type="entry name" value="MEMBRANE PROTEIN MJ1562-RELATED"/>
    <property type="match status" value="1"/>
</dbReference>
<dbReference type="InterPro" id="IPR004869">
    <property type="entry name" value="MMPL_dom"/>
</dbReference>
<reference evidence="9" key="1">
    <citation type="submission" date="2021-04" db="EMBL/GenBank/DDBJ databases">
        <title>Dactylosporangium aurantiacum NRRL B-8018 full assembly.</title>
        <authorList>
            <person name="Hartkoorn R.C."/>
            <person name="Beaudoing E."/>
            <person name="Hot D."/>
        </authorList>
    </citation>
    <scope>NUCLEOTIDE SEQUENCE</scope>
    <source>
        <strain evidence="9">NRRL B-8018</strain>
    </source>
</reference>
<evidence type="ECO:0000256" key="7">
    <source>
        <dbReference type="SAM" id="Phobius"/>
    </source>
</evidence>
<comment type="similarity">
    <text evidence="2">Belongs to the resistance-nodulation-cell division (RND) (TC 2.A.6) family. MmpL subfamily.</text>
</comment>
<gene>
    <name evidence="9" type="ORF">Daura_23790</name>
</gene>
<evidence type="ECO:0000256" key="3">
    <source>
        <dbReference type="ARBA" id="ARBA00022475"/>
    </source>
</evidence>
<dbReference type="Pfam" id="PF03176">
    <property type="entry name" value="MMPL"/>
    <property type="match status" value="2"/>
</dbReference>
<dbReference type="Gene3D" id="1.20.1640.10">
    <property type="entry name" value="Multidrug efflux transporter AcrB transmembrane domain"/>
    <property type="match status" value="2"/>
</dbReference>
<feature type="transmembrane region" description="Helical" evidence="7">
    <location>
        <begin position="309"/>
        <end position="336"/>
    </location>
</feature>
<evidence type="ECO:0000256" key="1">
    <source>
        <dbReference type="ARBA" id="ARBA00004651"/>
    </source>
</evidence>
<dbReference type="InterPro" id="IPR000731">
    <property type="entry name" value="SSD"/>
</dbReference>
<proteinExistence type="inferred from homology"/>
<keyword evidence="6 7" id="KW-0472">Membrane</keyword>
<dbReference type="PROSITE" id="PS50156">
    <property type="entry name" value="SSD"/>
    <property type="match status" value="2"/>
</dbReference>
<feature type="domain" description="SSD" evidence="8">
    <location>
        <begin position="581"/>
        <end position="674"/>
    </location>
</feature>
<feature type="transmembrane region" description="Helical" evidence="7">
    <location>
        <begin position="543"/>
        <end position="564"/>
    </location>
</feature>
<feature type="transmembrane region" description="Helical" evidence="7">
    <location>
        <begin position="518"/>
        <end position="536"/>
    </location>
</feature>
<dbReference type="SUPFAM" id="SSF82866">
    <property type="entry name" value="Multidrug efflux transporter AcrB transmembrane domain"/>
    <property type="match status" value="2"/>
</dbReference>
<protein>
    <submittedName>
        <fullName evidence="9">MMPL family transporter</fullName>
    </submittedName>
</protein>
<feature type="transmembrane region" description="Helical" evidence="7">
    <location>
        <begin position="576"/>
        <end position="594"/>
    </location>
</feature>
<feature type="transmembrane region" description="Helical" evidence="7">
    <location>
        <begin position="169"/>
        <end position="190"/>
    </location>
</feature>
<dbReference type="Proteomes" id="UP001058003">
    <property type="component" value="Chromosome"/>
</dbReference>
<dbReference type="OrthoDB" id="2365435at2"/>
<evidence type="ECO:0000259" key="8">
    <source>
        <dbReference type="PROSITE" id="PS50156"/>
    </source>
</evidence>
<comment type="subcellular location">
    <subcellularLocation>
        <location evidence="1">Cell membrane</location>
        <topology evidence="1">Multi-pass membrane protein</topology>
    </subcellularLocation>
</comment>
<name>A0A9Q9IT42_9ACTN</name>
<evidence type="ECO:0000256" key="4">
    <source>
        <dbReference type="ARBA" id="ARBA00022692"/>
    </source>
</evidence>
<feature type="transmembrane region" description="Helical" evidence="7">
    <location>
        <begin position="646"/>
        <end position="667"/>
    </location>
</feature>
<evidence type="ECO:0000256" key="6">
    <source>
        <dbReference type="ARBA" id="ARBA00023136"/>
    </source>
</evidence>
<keyword evidence="4 7" id="KW-0812">Transmembrane</keyword>
<evidence type="ECO:0000256" key="5">
    <source>
        <dbReference type="ARBA" id="ARBA00022989"/>
    </source>
</evidence>
<accession>A0A9Q9IT42</accession>
<keyword evidence="3" id="KW-1003">Cell membrane</keyword>
<dbReference type="GO" id="GO:0005886">
    <property type="term" value="C:plasma membrane"/>
    <property type="evidence" value="ECO:0007669"/>
    <property type="project" value="UniProtKB-SubCell"/>
</dbReference>
<feature type="transmembrane region" description="Helical" evidence="7">
    <location>
        <begin position="615"/>
        <end position="640"/>
    </location>
</feature>
<dbReference type="KEGG" id="daur:Daura_23790"/>
<dbReference type="PANTHER" id="PTHR33406:SF6">
    <property type="entry name" value="MEMBRANE PROTEIN YDGH-RELATED"/>
    <property type="match status" value="1"/>
</dbReference>
<evidence type="ECO:0000313" key="9">
    <source>
        <dbReference type="EMBL" id="UWZ58920.1"/>
    </source>
</evidence>
<sequence length="702" mass="72858">MSMHRLARLPSGRRTKFAMLALWVILVSALTPLALKLTDVQDNAALSALPDTAEAHRAAERVKAAFPTSDALVAVAVYARDTGLTAADEAKVAADRSAFARYAADGAVAEPERSADGKAVLVVFPLAGTAEEQSAAGVKVKELLAARAPDGLRTALTGTAGGDADLADAFAGMDVTLLLVTVAAVALLLLLTYRSPVLWLIPLLTAGVASQVASATVYLIVRHTSLTVDLQSQNIMTILVVGVGVDYALLLIARYREELRRHEDRHAAMAVALRRSLPAISASAATVTIGLLCLLAARLPATHGLGPVGAIAVVATLVSTMTLLPAVLVLCGRWVFWPFVPRFSAQLTGHDVARDHGVWARVAAFVGRWPRAIWIGTALVLAGLTAGIGSLGVGLPGNETYTKEYGSVTGQRLIEQHYPGGVVAPAVVVAAAGSADQVAAAARSVPGVAEVGAAQPSADRRWVRMEAVLAVDPAGQRALDIVERLRGAVHAVPGAAALVGGDTAYELDNRVTTDRDNVVVMPLILAAVLVVLVLLLRSLVAPLLLLVSVVVSYAAALGAAGLILDAIGHPDLWSPLPLQTFLFITALGVDYTIFLMTRAREESAERGTRAGVLHALTVTGGVITSAGAVLAATFTALTVLPLTPSVQTGVIVAAGVLIDTFLVRSLLIPALSVHLGRFTWWPGRLARRPAAAPEPAAPALVG</sequence>